<proteinExistence type="predicted"/>
<evidence type="ECO:0000313" key="2">
    <source>
        <dbReference type="Proteomes" id="UP000191056"/>
    </source>
</evidence>
<dbReference type="RefSeq" id="WP_079440245.1">
    <property type="nucleotide sequence ID" value="NZ_MZGT01000033.1"/>
</dbReference>
<dbReference type="OrthoDB" id="1909988at2"/>
<dbReference type="AlphaFoldDB" id="A0A1V4IMX3"/>
<sequence length="124" mass="13303">MSVYMITYFLSDTHGHGHDHDEECGCGGEHSHDHESCGCGHDHGHSHESANSGANIIGKIKSLGGWAQFLPEGFFVKTNSLSAEDIFTEINSVANGGDIIFVTKIDSKTSACANPAVLDWLSQE</sequence>
<accession>A0A1V4IMX3</accession>
<evidence type="ECO:0000313" key="1">
    <source>
        <dbReference type="EMBL" id="OPJ61125.1"/>
    </source>
</evidence>
<dbReference type="Proteomes" id="UP000191056">
    <property type="component" value="Unassembled WGS sequence"/>
</dbReference>
<comment type="caution">
    <text evidence="1">The sequence shown here is derived from an EMBL/GenBank/DDBJ whole genome shotgun (WGS) entry which is preliminary data.</text>
</comment>
<gene>
    <name evidence="1" type="ORF">CLCHR_26290</name>
</gene>
<reference evidence="1 2" key="1">
    <citation type="submission" date="2017-03" db="EMBL/GenBank/DDBJ databases">
        <title>Genome sequence of Clostridium chromiireducens DSM 23318.</title>
        <authorList>
            <person name="Poehlein A."/>
            <person name="Daniel R."/>
        </authorList>
    </citation>
    <scope>NUCLEOTIDE SEQUENCE [LARGE SCALE GENOMIC DNA]</scope>
    <source>
        <strain evidence="1 2">DSM 23318</strain>
    </source>
</reference>
<protein>
    <submittedName>
        <fullName evidence="1">Uncharacterized protein</fullName>
    </submittedName>
</protein>
<organism evidence="1 2">
    <name type="scientific">Clostridium chromiireducens</name>
    <dbReference type="NCBI Taxonomy" id="225345"/>
    <lineage>
        <taxon>Bacteria</taxon>
        <taxon>Bacillati</taxon>
        <taxon>Bacillota</taxon>
        <taxon>Clostridia</taxon>
        <taxon>Eubacteriales</taxon>
        <taxon>Clostridiaceae</taxon>
        <taxon>Clostridium</taxon>
    </lineage>
</organism>
<keyword evidence="2" id="KW-1185">Reference proteome</keyword>
<name>A0A1V4IMX3_9CLOT</name>
<dbReference type="EMBL" id="MZGT01000033">
    <property type="protein sequence ID" value="OPJ61125.1"/>
    <property type="molecule type" value="Genomic_DNA"/>
</dbReference>
<dbReference type="STRING" id="225345.CLCHR_26290"/>